<evidence type="ECO:0000256" key="5">
    <source>
        <dbReference type="PIRSR" id="PIRSR000349-1"/>
    </source>
</evidence>
<evidence type="ECO:0000259" key="7">
    <source>
        <dbReference type="Pfam" id="PF00081"/>
    </source>
</evidence>
<name>I4AH06_BERLS</name>
<dbReference type="PANTHER" id="PTHR43595:SF2">
    <property type="entry name" value="SMALL RIBOSOMAL SUBUNIT PROTEIN MS42"/>
    <property type="match status" value="1"/>
</dbReference>
<feature type="binding site" evidence="5">
    <location>
        <position position="81"/>
    </location>
    <ligand>
        <name>Mn(2+)</name>
        <dbReference type="ChEBI" id="CHEBI:29035"/>
    </ligand>
</feature>
<dbReference type="HOGENOM" id="CLU_031625_0_1_10"/>
<evidence type="ECO:0000313" key="9">
    <source>
        <dbReference type="EMBL" id="AFM03241.1"/>
    </source>
</evidence>
<feature type="binding site" evidence="5">
    <location>
        <position position="218"/>
    </location>
    <ligand>
        <name>Mn(2+)</name>
        <dbReference type="ChEBI" id="CHEBI:29035"/>
    </ligand>
</feature>
<evidence type="ECO:0000313" key="10">
    <source>
        <dbReference type="Proteomes" id="UP000006054"/>
    </source>
</evidence>
<dbReference type="Gene3D" id="3.55.40.20">
    <property type="entry name" value="Iron/manganese superoxide dismutase, C-terminal domain"/>
    <property type="match status" value="1"/>
</dbReference>
<dbReference type="InterPro" id="IPR036324">
    <property type="entry name" value="Mn/Fe_SOD_N_sf"/>
</dbReference>
<dbReference type="STRING" id="880071.Fleli_0781"/>
<dbReference type="InterPro" id="IPR001189">
    <property type="entry name" value="Mn/Fe_SOD"/>
</dbReference>
<evidence type="ECO:0000256" key="1">
    <source>
        <dbReference type="ARBA" id="ARBA00008714"/>
    </source>
</evidence>
<accession>I4AH06</accession>
<dbReference type="GO" id="GO:0046872">
    <property type="term" value="F:metal ion binding"/>
    <property type="evidence" value="ECO:0007669"/>
    <property type="project" value="UniProtKB-KW"/>
</dbReference>
<keyword evidence="10" id="KW-1185">Reference proteome</keyword>
<dbReference type="Pfam" id="PF00081">
    <property type="entry name" value="Sod_Fe_N"/>
    <property type="match status" value="1"/>
</dbReference>
<dbReference type="SUPFAM" id="SSF54719">
    <property type="entry name" value="Fe,Mn superoxide dismutase (SOD), C-terminal domain"/>
    <property type="match status" value="1"/>
</dbReference>
<dbReference type="AlphaFoldDB" id="I4AH06"/>
<dbReference type="SUPFAM" id="SSF46609">
    <property type="entry name" value="Fe,Mn superoxide dismutase (SOD), N-terminal domain"/>
    <property type="match status" value="1"/>
</dbReference>
<dbReference type="FunFam" id="1.10.287.990:FF:000001">
    <property type="entry name" value="Superoxide dismutase"/>
    <property type="match status" value="1"/>
</dbReference>
<gene>
    <name evidence="9" type="ordered locus">Fleli_0781</name>
</gene>
<dbReference type="InterPro" id="IPR036314">
    <property type="entry name" value="SOD_C_sf"/>
</dbReference>
<feature type="binding site" evidence="5">
    <location>
        <position position="222"/>
    </location>
    <ligand>
        <name>Mn(2+)</name>
        <dbReference type="ChEBI" id="CHEBI:29035"/>
    </ligand>
</feature>
<evidence type="ECO:0000256" key="4">
    <source>
        <dbReference type="ARBA" id="ARBA00023002"/>
    </source>
</evidence>
<dbReference type="PIRSF" id="PIRSF000349">
    <property type="entry name" value="SODismutase"/>
    <property type="match status" value="1"/>
</dbReference>
<dbReference type="Pfam" id="PF02777">
    <property type="entry name" value="Sod_Fe_C"/>
    <property type="match status" value="1"/>
</dbReference>
<feature type="domain" description="Manganese/iron superoxide dismutase C-terminal" evidence="8">
    <location>
        <begin position="146"/>
        <end position="251"/>
    </location>
</feature>
<sequence precursor="true">MSMDKRTFLKTAGLATIGIILNPLSACDSSSKSTTETNTDSTTVATENGLFTLKSPFQLPTLPYDLAALAPNIDKQTMEIHHGKHHQGYVNKLNKAIEGTDFANQNLLEILENVTENDTAVRNNGGGHYNHSLFWESLSPKNQVATGNIKAALEKDFGSYETFQKEFSAEAKGVFGSGWAWLCKANDGKLFITSTPNQDNPLMSKLAEKTGTPILCLDVWEHAYYLNYQNKRAEYIENFFKIINWEKIEERFNA</sequence>
<dbReference type="InterPro" id="IPR019832">
    <property type="entry name" value="Mn/Fe_SOD_C"/>
</dbReference>
<dbReference type="InterPro" id="IPR019833">
    <property type="entry name" value="Mn/Fe_SOD_BS"/>
</dbReference>
<evidence type="ECO:0000256" key="2">
    <source>
        <dbReference type="ARBA" id="ARBA00012682"/>
    </source>
</evidence>
<dbReference type="PANTHER" id="PTHR43595">
    <property type="entry name" value="37S RIBOSOMAL PROTEIN S26, MITOCHONDRIAL"/>
    <property type="match status" value="1"/>
</dbReference>
<dbReference type="PRINTS" id="PR01703">
    <property type="entry name" value="MNSODISMTASE"/>
</dbReference>
<dbReference type="GO" id="GO:0005737">
    <property type="term" value="C:cytoplasm"/>
    <property type="evidence" value="ECO:0007669"/>
    <property type="project" value="TreeGrafter"/>
</dbReference>
<feature type="domain" description="Manganese/iron superoxide dismutase N-terminal" evidence="7">
    <location>
        <begin position="57"/>
        <end position="139"/>
    </location>
</feature>
<protein>
    <recommendedName>
        <fullName evidence="2 6">Superoxide dismutase</fullName>
        <ecNumber evidence="2 6">1.15.1.1</ecNumber>
    </recommendedName>
</protein>
<comment type="catalytic activity">
    <reaction evidence="6">
        <text>2 superoxide + 2 H(+) = H2O2 + O2</text>
        <dbReference type="Rhea" id="RHEA:20696"/>
        <dbReference type="ChEBI" id="CHEBI:15378"/>
        <dbReference type="ChEBI" id="CHEBI:15379"/>
        <dbReference type="ChEBI" id="CHEBI:16240"/>
        <dbReference type="ChEBI" id="CHEBI:18421"/>
        <dbReference type="EC" id="1.15.1.1"/>
    </reaction>
</comment>
<dbReference type="KEGG" id="fli:Fleli_0781"/>
<evidence type="ECO:0000256" key="6">
    <source>
        <dbReference type="RuleBase" id="RU000414"/>
    </source>
</evidence>
<dbReference type="Proteomes" id="UP000006054">
    <property type="component" value="Chromosome"/>
</dbReference>
<dbReference type="GO" id="GO:0004784">
    <property type="term" value="F:superoxide dismutase activity"/>
    <property type="evidence" value="ECO:0007669"/>
    <property type="project" value="UniProtKB-EC"/>
</dbReference>
<dbReference type="EC" id="1.15.1.1" evidence="2 6"/>
<evidence type="ECO:0000259" key="8">
    <source>
        <dbReference type="Pfam" id="PF02777"/>
    </source>
</evidence>
<comment type="similarity">
    <text evidence="1 6">Belongs to the iron/manganese superoxide dismutase family.</text>
</comment>
<organism evidence="9 10">
    <name type="scientific">Bernardetia litoralis (strain ATCC 23117 / DSM 6794 / NBRC 15988 / NCIMB 1366 / Fx l1 / Sio-4)</name>
    <name type="common">Flexibacter litoralis</name>
    <dbReference type="NCBI Taxonomy" id="880071"/>
    <lineage>
        <taxon>Bacteria</taxon>
        <taxon>Pseudomonadati</taxon>
        <taxon>Bacteroidota</taxon>
        <taxon>Cytophagia</taxon>
        <taxon>Cytophagales</taxon>
        <taxon>Bernardetiaceae</taxon>
        <taxon>Bernardetia</taxon>
    </lineage>
</organism>
<dbReference type="RefSeq" id="WP_014796699.1">
    <property type="nucleotide sequence ID" value="NC_018018.1"/>
</dbReference>
<dbReference type="PATRIC" id="fig|880071.3.peg.755"/>
<dbReference type="FunFam" id="3.55.40.20:FF:000004">
    <property type="entry name" value="Superoxide dismutase [Fe]"/>
    <property type="match status" value="1"/>
</dbReference>
<dbReference type="InterPro" id="IPR019831">
    <property type="entry name" value="Mn/Fe_SOD_N"/>
</dbReference>
<keyword evidence="3 5" id="KW-0479">Metal-binding</keyword>
<feature type="binding site" evidence="5">
    <location>
        <position position="131"/>
    </location>
    <ligand>
        <name>Mn(2+)</name>
        <dbReference type="ChEBI" id="CHEBI:29035"/>
    </ligand>
</feature>
<dbReference type="eggNOG" id="COG0605">
    <property type="taxonomic scope" value="Bacteria"/>
</dbReference>
<comment type="function">
    <text evidence="6">Destroys radicals which are normally produced within the cells and which are toxic to biological systems.</text>
</comment>
<dbReference type="Gene3D" id="1.10.287.990">
    <property type="entry name" value="Fe,Mn superoxide dismutase (SOD) domain"/>
    <property type="match status" value="1"/>
</dbReference>
<dbReference type="EMBL" id="CP003345">
    <property type="protein sequence ID" value="AFM03241.1"/>
    <property type="molecule type" value="Genomic_DNA"/>
</dbReference>
<proteinExistence type="inferred from homology"/>
<evidence type="ECO:0000256" key="3">
    <source>
        <dbReference type="ARBA" id="ARBA00022723"/>
    </source>
</evidence>
<reference evidence="10" key="1">
    <citation type="submission" date="2012-06" db="EMBL/GenBank/DDBJ databases">
        <title>The complete genome of Flexibacter litoralis DSM 6794.</title>
        <authorList>
            <person name="Lucas S."/>
            <person name="Copeland A."/>
            <person name="Lapidus A."/>
            <person name="Glavina del Rio T."/>
            <person name="Dalin E."/>
            <person name="Tice H."/>
            <person name="Bruce D."/>
            <person name="Goodwin L."/>
            <person name="Pitluck S."/>
            <person name="Peters L."/>
            <person name="Ovchinnikova G."/>
            <person name="Lu M."/>
            <person name="Kyrpides N."/>
            <person name="Mavromatis K."/>
            <person name="Ivanova N."/>
            <person name="Brettin T."/>
            <person name="Detter J.C."/>
            <person name="Han C."/>
            <person name="Larimer F."/>
            <person name="Land M."/>
            <person name="Hauser L."/>
            <person name="Markowitz V."/>
            <person name="Cheng J.-F."/>
            <person name="Hugenholtz P."/>
            <person name="Woyke T."/>
            <person name="Wu D."/>
            <person name="Spring S."/>
            <person name="Lang E."/>
            <person name="Kopitz M."/>
            <person name="Brambilla E."/>
            <person name="Klenk H.-P."/>
            <person name="Eisen J.A."/>
        </authorList>
    </citation>
    <scope>NUCLEOTIDE SEQUENCE [LARGE SCALE GENOMIC DNA]</scope>
    <source>
        <strain evidence="10">ATCC 23117 / DSM 6794 / NBRC 15988 / NCIMB 1366 / Sio-4</strain>
    </source>
</reference>
<keyword evidence="4 6" id="KW-0560">Oxidoreductase</keyword>
<dbReference type="PROSITE" id="PS00088">
    <property type="entry name" value="SOD_MN"/>
    <property type="match status" value="1"/>
</dbReference>